<dbReference type="InterPro" id="IPR001347">
    <property type="entry name" value="SIS_dom"/>
</dbReference>
<feature type="domain" description="SIS" evidence="5">
    <location>
        <begin position="124"/>
        <end position="264"/>
    </location>
</feature>
<evidence type="ECO:0000259" key="5">
    <source>
        <dbReference type="PROSITE" id="PS51464"/>
    </source>
</evidence>
<dbReference type="RefSeq" id="WP_344912352.1">
    <property type="nucleotide sequence ID" value="NZ_BAAAYO010000010.1"/>
</dbReference>
<dbReference type="InterPro" id="IPR047640">
    <property type="entry name" value="RpiR-like"/>
</dbReference>
<dbReference type="InterPro" id="IPR046348">
    <property type="entry name" value="SIS_dom_sf"/>
</dbReference>
<dbReference type="InterPro" id="IPR036388">
    <property type="entry name" value="WH-like_DNA-bd_sf"/>
</dbReference>
<feature type="domain" description="HTH rpiR-type" evidence="4">
    <location>
        <begin position="2"/>
        <end position="78"/>
    </location>
</feature>
<dbReference type="PANTHER" id="PTHR30514">
    <property type="entry name" value="GLUCOKINASE"/>
    <property type="match status" value="1"/>
</dbReference>
<dbReference type="PANTHER" id="PTHR30514:SF10">
    <property type="entry name" value="MURR_RPIR FAMILY TRANSCRIPTIONAL REGULATOR"/>
    <property type="match status" value="1"/>
</dbReference>
<dbReference type="PROSITE" id="PS51071">
    <property type="entry name" value="HTH_RPIR"/>
    <property type="match status" value="1"/>
</dbReference>
<accession>A0ABV5VTL0</accession>
<keyword evidence="7" id="KW-1185">Reference proteome</keyword>
<evidence type="ECO:0000313" key="7">
    <source>
        <dbReference type="Proteomes" id="UP001589619"/>
    </source>
</evidence>
<dbReference type="PROSITE" id="PS51464">
    <property type="entry name" value="SIS"/>
    <property type="match status" value="1"/>
</dbReference>
<comment type="caution">
    <text evidence="6">The sequence shown here is derived from an EMBL/GenBank/DDBJ whole genome shotgun (WGS) entry which is preliminary data.</text>
</comment>
<dbReference type="Pfam" id="PF01418">
    <property type="entry name" value="HTH_6"/>
    <property type="match status" value="1"/>
</dbReference>
<evidence type="ECO:0000259" key="4">
    <source>
        <dbReference type="PROSITE" id="PS51071"/>
    </source>
</evidence>
<evidence type="ECO:0000256" key="3">
    <source>
        <dbReference type="ARBA" id="ARBA00023163"/>
    </source>
</evidence>
<sequence length="287" mass="31590">MNGGLVRIREMVQHVTPSERIIAEYILAHPEEMAHMSVADLAERSGGSQAAIIRLCKSLGLKSYMELKMKVVGDLQTAVPESDEYREFSPNDPIEAIVQNVSHNNMQSIRDTMKILDIGHLQRAVEALGKASRIFFYGTGASNLIAQDAQQKFLRINKPSFTFTDPTVQLTAAVTAREDDVAVGISYSGETKPVIQSLLYANEAGATTISITKYGNTTLSEVAGIPLYIAATENEIRSGAMASRITQLNLIDILYLSVASSNYGEAVEYLQRSRKVLKDMERIETKK</sequence>
<keyword evidence="1" id="KW-0805">Transcription regulation</keyword>
<keyword evidence="3" id="KW-0804">Transcription</keyword>
<dbReference type="InterPro" id="IPR000281">
    <property type="entry name" value="HTH_RpiR"/>
</dbReference>
<dbReference type="Gene3D" id="1.10.10.10">
    <property type="entry name" value="Winged helix-like DNA-binding domain superfamily/Winged helix DNA-binding domain"/>
    <property type="match status" value="1"/>
</dbReference>
<dbReference type="SUPFAM" id="SSF53697">
    <property type="entry name" value="SIS domain"/>
    <property type="match status" value="1"/>
</dbReference>
<gene>
    <name evidence="6" type="ORF">ACFFNY_08650</name>
</gene>
<dbReference type="EMBL" id="JBHMAG010000007">
    <property type="protein sequence ID" value="MFB9751639.1"/>
    <property type="molecule type" value="Genomic_DNA"/>
</dbReference>
<evidence type="ECO:0000313" key="6">
    <source>
        <dbReference type="EMBL" id="MFB9751639.1"/>
    </source>
</evidence>
<reference evidence="6 7" key="1">
    <citation type="submission" date="2024-09" db="EMBL/GenBank/DDBJ databases">
        <authorList>
            <person name="Sun Q."/>
            <person name="Mori K."/>
        </authorList>
    </citation>
    <scope>NUCLEOTIDE SEQUENCE [LARGE SCALE GENOMIC DNA]</scope>
    <source>
        <strain evidence="6 7">JCM 12520</strain>
    </source>
</reference>
<dbReference type="CDD" id="cd05013">
    <property type="entry name" value="SIS_RpiR"/>
    <property type="match status" value="1"/>
</dbReference>
<dbReference type="Proteomes" id="UP001589619">
    <property type="component" value="Unassembled WGS sequence"/>
</dbReference>
<protein>
    <submittedName>
        <fullName evidence="6">MurR/RpiR family transcriptional regulator</fullName>
    </submittedName>
</protein>
<dbReference type="SUPFAM" id="SSF46689">
    <property type="entry name" value="Homeodomain-like"/>
    <property type="match status" value="1"/>
</dbReference>
<keyword evidence="2" id="KW-0238">DNA-binding</keyword>
<dbReference type="Gene3D" id="3.40.50.10490">
    <property type="entry name" value="Glucose-6-phosphate isomerase like protein, domain 1"/>
    <property type="match status" value="1"/>
</dbReference>
<dbReference type="InterPro" id="IPR035472">
    <property type="entry name" value="RpiR-like_SIS"/>
</dbReference>
<proteinExistence type="predicted"/>
<dbReference type="Pfam" id="PF01380">
    <property type="entry name" value="SIS"/>
    <property type="match status" value="1"/>
</dbReference>
<evidence type="ECO:0000256" key="1">
    <source>
        <dbReference type="ARBA" id="ARBA00023015"/>
    </source>
</evidence>
<evidence type="ECO:0000256" key="2">
    <source>
        <dbReference type="ARBA" id="ARBA00023125"/>
    </source>
</evidence>
<dbReference type="InterPro" id="IPR009057">
    <property type="entry name" value="Homeodomain-like_sf"/>
</dbReference>
<organism evidence="6 7">
    <name type="scientific">Paenibacillus hodogayensis</name>
    <dbReference type="NCBI Taxonomy" id="279208"/>
    <lineage>
        <taxon>Bacteria</taxon>
        <taxon>Bacillati</taxon>
        <taxon>Bacillota</taxon>
        <taxon>Bacilli</taxon>
        <taxon>Bacillales</taxon>
        <taxon>Paenibacillaceae</taxon>
        <taxon>Paenibacillus</taxon>
    </lineage>
</organism>
<name>A0ABV5VTL0_9BACL</name>